<evidence type="ECO:0000256" key="1">
    <source>
        <dbReference type="SAM" id="Phobius"/>
    </source>
</evidence>
<dbReference type="RefSeq" id="WP_000544048.1">
    <property type="nucleotide sequence ID" value="NZ_NFDE01000063.1"/>
</dbReference>
<dbReference type="Proteomes" id="UP000194945">
    <property type="component" value="Unassembled WGS sequence"/>
</dbReference>
<organism evidence="2 3">
    <name type="scientific">Bacillus wiedmannii</name>
    <dbReference type="NCBI Taxonomy" id="1890302"/>
    <lineage>
        <taxon>Bacteria</taxon>
        <taxon>Bacillati</taxon>
        <taxon>Bacillota</taxon>
        <taxon>Bacilli</taxon>
        <taxon>Bacillales</taxon>
        <taxon>Bacillaceae</taxon>
        <taxon>Bacillus</taxon>
        <taxon>Bacillus cereus group</taxon>
    </lineage>
</organism>
<evidence type="ECO:0000313" key="2">
    <source>
        <dbReference type="EMBL" id="OTX84923.1"/>
    </source>
</evidence>
<evidence type="ECO:0000313" key="3">
    <source>
        <dbReference type="Proteomes" id="UP000194945"/>
    </source>
</evidence>
<feature type="transmembrane region" description="Helical" evidence="1">
    <location>
        <begin position="34"/>
        <end position="58"/>
    </location>
</feature>
<reference evidence="2 3" key="1">
    <citation type="submission" date="2016-10" db="EMBL/GenBank/DDBJ databases">
        <title>Comparative genomics of Bacillus thuringiensis reveals a path to pathogens against multiple invertebrate hosts.</title>
        <authorList>
            <person name="Zheng J."/>
            <person name="Gao Q."/>
            <person name="Liu H."/>
            <person name="Peng D."/>
            <person name="Ruan L."/>
            <person name="Sun M."/>
        </authorList>
    </citation>
    <scope>NUCLEOTIDE SEQUENCE [LARGE SCALE GENOMIC DNA]</scope>
    <source>
        <strain evidence="2">BGSC 4BK1</strain>
    </source>
</reference>
<name>A0A242Z0A5_9BACI</name>
<keyword evidence="1" id="KW-1133">Transmembrane helix</keyword>
<proteinExistence type="predicted"/>
<dbReference type="AlphaFoldDB" id="A0A242Z0A5"/>
<dbReference type="EMBL" id="NFDE01000063">
    <property type="protein sequence ID" value="OTX84923.1"/>
    <property type="molecule type" value="Genomic_DNA"/>
</dbReference>
<sequence>MHECTMFSEVFLTQDIDIIASEIVYHAFQFLLKALPFVFLSCLLSWVVFTVMGIFPYYKQKNNNNISTEQNNNVLNLPKVKIEEKG</sequence>
<protein>
    <submittedName>
        <fullName evidence="2">Uncharacterized protein</fullName>
    </submittedName>
</protein>
<comment type="caution">
    <text evidence="2">The sequence shown here is derived from an EMBL/GenBank/DDBJ whole genome shotgun (WGS) entry which is preliminary data.</text>
</comment>
<keyword evidence="1" id="KW-0472">Membrane</keyword>
<accession>A0A242Z0A5</accession>
<gene>
    <name evidence="2" type="ORF">BK730_24430</name>
</gene>
<keyword evidence="1" id="KW-0812">Transmembrane</keyword>